<keyword evidence="3" id="KW-1185">Reference proteome</keyword>
<feature type="transmembrane region" description="Helical" evidence="1">
    <location>
        <begin position="38"/>
        <end position="61"/>
    </location>
</feature>
<gene>
    <name evidence="2" type="ORF">Salmuc_05582</name>
</gene>
<evidence type="ECO:0000313" key="3">
    <source>
        <dbReference type="Proteomes" id="UP000015347"/>
    </source>
</evidence>
<evidence type="ECO:0000313" key="2">
    <source>
        <dbReference type="EMBL" id="EPX79641.1"/>
    </source>
</evidence>
<feature type="transmembrane region" description="Helical" evidence="1">
    <location>
        <begin position="67"/>
        <end position="87"/>
    </location>
</feature>
<keyword evidence="1" id="KW-0812">Transmembrane</keyword>
<evidence type="ECO:0008006" key="4">
    <source>
        <dbReference type="Google" id="ProtNLM"/>
    </source>
</evidence>
<dbReference type="RefSeq" id="WP_020038519.1">
    <property type="nucleotide sequence ID" value="NZ_KE557278.1"/>
</dbReference>
<dbReference type="eggNOG" id="ENOG5032ZPV">
    <property type="taxonomic scope" value="Bacteria"/>
</dbReference>
<keyword evidence="1" id="KW-1133">Transmembrane helix</keyword>
<dbReference type="EMBL" id="APVH01000035">
    <property type="protein sequence ID" value="EPX79641.1"/>
    <property type="molecule type" value="Genomic_DNA"/>
</dbReference>
<dbReference type="STRING" id="1123237.Salmuc_05582"/>
<accession>S9QDY9</accession>
<feature type="transmembrane region" description="Helical" evidence="1">
    <location>
        <begin position="12"/>
        <end position="31"/>
    </location>
</feature>
<comment type="caution">
    <text evidence="2">The sequence shown here is derived from an EMBL/GenBank/DDBJ whole genome shotgun (WGS) entry which is preliminary data.</text>
</comment>
<name>S9QDY9_9RHOB</name>
<reference evidence="3" key="1">
    <citation type="journal article" date="2014" name="Stand. Genomic Sci.">
        <title>Genome sequence of the exopolysaccharide-producing Salipiger mucosus type strain (DSM 16094(T)), a moderately halophilic member of the Roseobacter clade.</title>
        <authorList>
            <person name="Riedel T."/>
            <person name="Spring S."/>
            <person name="Fiebig A."/>
            <person name="Petersen J."/>
            <person name="Kyrpides N.C."/>
            <person name="Goker M."/>
            <person name="Klenk H.P."/>
        </authorList>
    </citation>
    <scope>NUCLEOTIDE SEQUENCE [LARGE SCALE GENOMIC DNA]</scope>
    <source>
        <strain evidence="3">DSM 16094</strain>
    </source>
</reference>
<dbReference type="Proteomes" id="UP000015347">
    <property type="component" value="Unassembled WGS sequence"/>
</dbReference>
<protein>
    <recommendedName>
        <fullName evidence="4">GlsB/YeaQ/YmgE family stress response membrane protein</fullName>
    </recommendedName>
</protein>
<proteinExistence type="predicted"/>
<sequence>MEEFFEALSTIMFVLLILVGLASGAIAGVVAGRNKALYLVMGVVGAVALPFVLAALGIGVLAAGGAIAILMAALVGAAVLLMLVALLSRR</sequence>
<evidence type="ECO:0000256" key="1">
    <source>
        <dbReference type="SAM" id="Phobius"/>
    </source>
</evidence>
<keyword evidence="1" id="KW-0472">Membrane</keyword>
<organism evidence="2 3">
    <name type="scientific">Salipiger mucosus DSM 16094</name>
    <dbReference type="NCBI Taxonomy" id="1123237"/>
    <lineage>
        <taxon>Bacteria</taxon>
        <taxon>Pseudomonadati</taxon>
        <taxon>Pseudomonadota</taxon>
        <taxon>Alphaproteobacteria</taxon>
        <taxon>Rhodobacterales</taxon>
        <taxon>Roseobacteraceae</taxon>
        <taxon>Salipiger</taxon>
    </lineage>
</organism>
<dbReference type="AlphaFoldDB" id="S9QDY9"/>
<dbReference type="HOGENOM" id="CLU_188447_0_0_5"/>